<feature type="compositionally biased region" description="Low complexity" evidence="1">
    <location>
        <begin position="114"/>
        <end position="125"/>
    </location>
</feature>
<dbReference type="AlphaFoldDB" id="A0AA36DGK2"/>
<feature type="compositionally biased region" description="Basic and acidic residues" evidence="1">
    <location>
        <begin position="314"/>
        <end position="326"/>
    </location>
</feature>
<organism evidence="3 4">
    <name type="scientific">Mesorhabditis spiculigera</name>
    <dbReference type="NCBI Taxonomy" id="96644"/>
    <lineage>
        <taxon>Eukaryota</taxon>
        <taxon>Metazoa</taxon>
        <taxon>Ecdysozoa</taxon>
        <taxon>Nematoda</taxon>
        <taxon>Chromadorea</taxon>
        <taxon>Rhabditida</taxon>
        <taxon>Rhabditina</taxon>
        <taxon>Rhabditomorpha</taxon>
        <taxon>Rhabditoidea</taxon>
        <taxon>Rhabditidae</taxon>
        <taxon>Mesorhabditinae</taxon>
        <taxon>Mesorhabditis</taxon>
    </lineage>
</organism>
<feature type="compositionally biased region" description="Basic and acidic residues" evidence="1">
    <location>
        <begin position="333"/>
        <end position="342"/>
    </location>
</feature>
<feature type="non-terminal residue" evidence="3">
    <location>
        <position position="376"/>
    </location>
</feature>
<sequence>MADLLMEELRAARHRAQSLLKQFLKILDSVHIAPGSLVVILFFLVSAVLCLSGCLMLLCCKRPKRGTKGNAQKELLCKKGLFALMLARLDEFDSLTPLIVTPNTPLDNKEMTLSSSSSNLQRPSSTSPPPPRRPQGGRTLLVPLNTRYRAPAVPLLGTPESRVTTFEAGTTKSCATIPEDDEETYEDLVSIDRTSFSTRSDAKSQRYFSPSAYNLYVPGSPPEFQVPTPAYDPPEPPSKEPIRPRPQKLYARNEKKPESREIRLEMEKMMQKVKKSSPETPTNSLSSPQSSLGSASPVDTTGSLSDSFCIDPNYAKDADKRTDVDPTGKYQLHRIEEESEHFSEELLDKCTDSQNIARSVSQQFELLQLQHHRQSS</sequence>
<accession>A0AA36DGK2</accession>
<evidence type="ECO:0000313" key="4">
    <source>
        <dbReference type="Proteomes" id="UP001177023"/>
    </source>
</evidence>
<feature type="region of interest" description="Disordered" evidence="1">
    <location>
        <begin position="106"/>
        <end position="139"/>
    </location>
</feature>
<evidence type="ECO:0000313" key="3">
    <source>
        <dbReference type="EMBL" id="CAJ0587265.1"/>
    </source>
</evidence>
<protein>
    <submittedName>
        <fullName evidence="3">Uncharacterized protein</fullName>
    </submittedName>
</protein>
<keyword evidence="2" id="KW-0472">Membrane</keyword>
<dbReference type="EMBL" id="CATQJA010002709">
    <property type="protein sequence ID" value="CAJ0587265.1"/>
    <property type="molecule type" value="Genomic_DNA"/>
</dbReference>
<comment type="caution">
    <text evidence="3">The sequence shown here is derived from an EMBL/GenBank/DDBJ whole genome shotgun (WGS) entry which is preliminary data.</text>
</comment>
<proteinExistence type="predicted"/>
<feature type="compositionally biased region" description="Low complexity" evidence="1">
    <location>
        <begin position="284"/>
        <end position="297"/>
    </location>
</feature>
<keyword evidence="2" id="KW-1133">Transmembrane helix</keyword>
<evidence type="ECO:0000256" key="2">
    <source>
        <dbReference type="SAM" id="Phobius"/>
    </source>
</evidence>
<feature type="compositionally biased region" description="Basic and acidic residues" evidence="1">
    <location>
        <begin position="251"/>
        <end position="270"/>
    </location>
</feature>
<name>A0AA36DGK2_9BILA</name>
<evidence type="ECO:0000256" key="1">
    <source>
        <dbReference type="SAM" id="MobiDB-lite"/>
    </source>
</evidence>
<feature type="region of interest" description="Disordered" evidence="1">
    <location>
        <begin position="219"/>
        <end position="342"/>
    </location>
</feature>
<reference evidence="3" key="1">
    <citation type="submission" date="2023-06" db="EMBL/GenBank/DDBJ databases">
        <authorList>
            <person name="Delattre M."/>
        </authorList>
    </citation>
    <scope>NUCLEOTIDE SEQUENCE</scope>
    <source>
        <strain evidence="3">AF72</strain>
    </source>
</reference>
<feature type="transmembrane region" description="Helical" evidence="2">
    <location>
        <begin position="37"/>
        <end position="58"/>
    </location>
</feature>
<gene>
    <name evidence="3" type="ORF">MSPICULIGERA_LOCUS25242</name>
</gene>
<keyword evidence="4" id="KW-1185">Reference proteome</keyword>
<dbReference type="Proteomes" id="UP001177023">
    <property type="component" value="Unassembled WGS sequence"/>
</dbReference>
<keyword evidence="2" id="KW-0812">Transmembrane</keyword>